<evidence type="ECO:0000313" key="2">
    <source>
        <dbReference type="EMBL" id="KAK4775360.1"/>
    </source>
</evidence>
<proteinExistence type="predicted"/>
<dbReference type="EMBL" id="JAXQNO010000019">
    <property type="protein sequence ID" value="KAK4775360.1"/>
    <property type="molecule type" value="Genomic_DNA"/>
</dbReference>
<dbReference type="Proteomes" id="UP001346149">
    <property type="component" value="Unassembled WGS sequence"/>
</dbReference>
<feature type="region of interest" description="Disordered" evidence="1">
    <location>
        <begin position="47"/>
        <end position="83"/>
    </location>
</feature>
<protein>
    <submittedName>
        <fullName evidence="2">Uncharacterized protein</fullName>
    </submittedName>
</protein>
<dbReference type="PANTHER" id="PTHR35510:SF1">
    <property type="entry name" value="DBH-LIKE MONOOXYGENASE"/>
    <property type="match status" value="1"/>
</dbReference>
<feature type="region of interest" description="Disordered" evidence="1">
    <location>
        <begin position="189"/>
        <end position="216"/>
    </location>
</feature>
<keyword evidence="3" id="KW-1185">Reference proteome</keyword>
<sequence>MEAFVKLAKKKTKRKDLDQVNDDFSDFSLSSPARKIRRLDAELPPIVEDDDIEYPMSTEQPGSEVRPAGTSLTIEELPPPSSPINEERALVLFKPLRSPVLQQQSPSILSVSVDADWISEFKNRNLWGSLSGSERSLEDDAGPADSNRNRCMAVVPWVANQLSSSTEPLAETAEEMETEETEGAMMEIEQSTADGTSQQPPNHQYGDMKDSNSSSLPQWQHCLSLTPQFPPATSSPIVWYR</sequence>
<feature type="compositionally biased region" description="Polar residues" evidence="1">
    <location>
        <begin position="190"/>
        <end position="202"/>
    </location>
</feature>
<dbReference type="PANTHER" id="PTHR35510">
    <property type="entry name" value="DBH-LIKE MONOOXYGENASE"/>
    <property type="match status" value="1"/>
</dbReference>
<evidence type="ECO:0000256" key="1">
    <source>
        <dbReference type="SAM" id="MobiDB-lite"/>
    </source>
</evidence>
<reference evidence="2 3" key="1">
    <citation type="journal article" date="2023" name="Hortic Res">
        <title>Pangenome of water caltrop reveals structural variations and asymmetric subgenome divergence after allopolyploidization.</title>
        <authorList>
            <person name="Zhang X."/>
            <person name="Chen Y."/>
            <person name="Wang L."/>
            <person name="Yuan Y."/>
            <person name="Fang M."/>
            <person name="Shi L."/>
            <person name="Lu R."/>
            <person name="Comes H.P."/>
            <person name="Ma Y."/>
            <person name="Chen Y."/>
            <person name="Huang G."/>
            <person name="Zhou Y."/>
            <person name="Zheng Z."/>
            <person name="Qiu Y."/>
        </authorList>
    </citation>
    <scope>NUCLEOTIDE SEQUENCE [LARGE SCALE GENOMIC DNA]</scope>
    <source>
        <strain evidence="2">F231</strain>
    </source>
</reference>
<evidence type="ECO:0000313" key="3">
    <source>
        <dbReference type="Proteomes" id="UP001346149"/>
    </source>
</evidence>
<organism evidence="2 3">
    <name type="scientific">Trapa natans</name>
    <name type="common">Water chestnut</name>
    <dbReference type="NCBI Taxonomy" id="22666"/>
    <lineage>
        <taxon>Eukaryota</taxon>
        <taxon>Viridiplantae</taxon>
        <taxon>Streptophyta</taxon>
        <taxon>Embryophyta</taxon>
        <taxon>Tracheophyta</taxon>
        <taxon>Spermatophyta</taxon>
        <taxon>Magnoliopsida</taxon>
        <taxon>eudicotyledons</taxon>
        <taxon>Gunneridae</taxon>
        <taxon>Pentapetalae</taxon>
        <taxon>rosids</taxon>
        <taxon>malvids</taxon>
        <taxon>Myrtales</taxon>
        <taxon>Lythraceae</taxon>
        <taxon>Trapa</taxon>
    </lineage>
</organism>
<dbReference type="AlphaFoldDB" id="A0AAN7L5F4"/>
<accession>A0AAN7L5F4</accession>
<gene>
    <name evidence="2" type="ORF">SAY86_010295</name>
</gene>
<name>A0AAN7L5F4_TRANT</name>
<comment type="caution">
    <text evidence="2">The sequence shown here is derived from an EMBL/GenBank/DDBJ whole genome shotgun (WGS) entry which is preliminary data.</text>
</comment>